<dbReference type="InterPro" id="IPR027417">
    <property type="entry name" value="P-loop_NTPase"/>
</dbReference>
<dbReference type="GO" id="GO:0009116">
    <property type="term" value="P:nucleoside metabolic process"/>
    <property type="evidence" value="ECO:0007669"/>
    <property type="project" value="InterPro"/>
</dbReference>
<evidence type="ECO:0000256" key="1">
    <source>
        <dbReference type="ARBA" id="ARBA00022737"/>
    </source>
</evidence>
<name>A0A6P8B2G5_PYRGI</name>
<sequence>MAEITVLDSPNHYTIGWIAALPIEAAAAAAIFDEEHGPPKEFVRHSTDENSYDWGRMGEHNIVIASLPAGRVGIMVGIGSGIARPNEGRDIRFGDIVVSQPYGTTGGVCQYDLVKAKSGDVRQRQGFLAAPPAVFLHALGAVRRFHERKPSKIPQILEKMLSDNPKMAESTKAGIVQDATLPRKSNEKNETRRAHESSTASLLPATHSSKTPSPATRFWLTSRRTAFALIWRLRGLMNDFPCVVVRDICDYADSHKNDRWQRYAFVTAAAYAKELLSYVPAREVSKSKRALEILESVQDHFNVVREAIGSLVSNEQVEKIKSWLSPADPSADLNKAQKKRHPGTGDWLLEGSSFRGWKSDPSGRLLIFGLSGRGKTVLESSIITRLKSEVDIPRTTLYFFFGFDDKGKKTVDQLVLSFLFQLYDQVNCSRDVLDSALKSSEHGELSTEQLSTILKNMMQASKQTIYVVLDALDECSPRTNIITYRVGLFSISILWKAADKITDDPVNKAAPWVCI</sequence>
<dbReference type="Proteomes" id="UP000515153">
    <property type="component" value="Unplaced"/>
</dbReference>
<protein>
    <recommendedName>
        <fullName evidence="3">Nephrocystin 3-like N-terminal domain-containing protein</fullName>
    </recommendedName>
</protein>
<reference evidence="5" key="2">
    <citation type="submission" date="2019-10" db="EMBL/GenBank/DDBJ databases">
        <authorList>
            <consortium name="NCBI Genome Project"/>
        </authorList>
    </citation>
    <scope>NUCLEOTIDE SEQUENCE</scope>
    <source>
        <strain evidence="5">NI907</strain>
    </source>
</reference>
<evidence type="ECO:0000313" key="5">
    <source>
        <dbReference type="RefSeq" id="XP_030981378.1"/>
    </source>
</evidence>
<reference evidence="5" key="1">
    <citation type="journal article" date="2019" name="Mol. Biol. Evol.">
        <title>Blast fungal genomes show frequent chromosomal changes, gene gains and losses, and effector gene turnover.</title>
        <authorList>
            <person name="Gomez Luciano L.B."/>
            <person name="Jason Tsai I."/>
            <person name="Chuma I."/>
            <person name="Tosa Y."/>
            <person name="Chen Y.H."/>
            <person name="Li J.Y."/>
            <person name="Li M.Y."/>
            <person name="Jade Lu M.Y."/>
            <person name="Nakayashiki H."/>
            <person name="Li W.H."/>
        </authorList>
    </citation>
    <scope>NUCLEOTIDE SEQUENCE</scope>
    <source>
        <strain evidence="5">NI907</strain>
    </source>
</reference>
<keyword evidence="1" id="KW-0677">Repeat</keyword>
<dbReference type="PANTHER" id="PTHR46082">
    <property type="entry name" value="ATP/GTP-BINDING PROTEIN-RELATED"/>
    <property type="match status" value="1"/>
</dbReference>
<feature type="domain" description="Nephrocystin 3-like N-terminal" evidence="3">
    <location>
        <begin position="343"/>
        <end position="484"/>
    </location>
</feature>
<dbReference type="InterPro" id="IPR035994">
    <property type="entry name" value="Nucleoside_phosphorylase_sf"/>
</dbReference>
<dbReference type="Gene3D" id="3.40.50.1580">
    <property type="entry name" value="Nucleoside phosphorylase domain"/>
    <property type="match status" value="1"/>
</dbReference>
<dbReference type="RefSeq" id="XP_030981378.1">
    <property type="nucleotide sequence ID" value="XM_031127831.1"/>
</dbReference>
<evidence type="ECO:0000256" key="2">
    <source>
        <dbReference type="SAM" id="MobiDB-lite"/>
    </source>
</evidence>
<organism evidence="4 5">
    <name type="scientific">Pyricularia grisea</name>
    <name type="common">Crabgrass-specific blast fungus</name>
    <name type="synonym">Magnaporthe grisea</name>
    <dbReference type="NCBI Taxonomy" id="148305"/>
    <lineage>
        <taxon>Eukaryota</taxon>
        <taxon>Fungi</taxon>
        <taxon>Dikarya</taxon>
        <taxon>Ascomycota</taxon>
        <taxon>Pezizomycotina</taxon>
        <taxon>Sordariomycetes</taxon>
        <taxon>Sordariomycetidae</taxon>
        <taxon>Magnaporthales</taxon>
        <taxon>Pyriculariaceae</taxon>
        <taxon>Pyricularia</taxon>
    </lineage>
</organism>
<dbReference type="KEGG" id="pgri:PgNI_07825"/>
<keyword evidence="4" id="KW-1185">Reference proteome</keyword>
<evidence type="ECO:0000259" key="3">
    <source>
        <dbReference type="Pfam" id="PF24883"/>
    </source>
</evidence>
<dbReference type="SUPFAM" id="SSF53167">
    <property type="entry name" value="Purine and uridine phosphorylases"/>
    <property type="match status" value="1"/>
</dbReference>
<accession>A0A6P8B2G5</accession>
<feature type="compositionally biased region" description="Polar residues" evidence="2">
    <location>
        <begin position="197"/>
        <end position="214"/>
    </location>
</feature>
<feature type="region of interest" description="Disordered" evidence="2">
    <location>
        <begin position="176"/>
        <end position="215"/>
    </location>
</feature>
<dbReference type="Pfam" id="PF24883">
    <property type="entry name" value="NPHP3_N"/>
    <property type="match status" value="1"/>
</dbReference>
<dbReference type="GeneID" id="41962740"/>
<dbReference type="InterPro" id="IPR053137">
    <property type="entry name" value="NLR-like"/>
</dbReference>
<dbReference type="PANTHER" id="PTHR46082:SF11">
    <property type="entry name" value="AAA+ ATPASE DOMAIN-CONTAINING PROTEIN-RELATED"/>
    <property type="match status" value="1"/>
</dbReference>
<feature type="compositionally biased region" description="Basic and acidic residues" evidence="2">
    <location>
        <begin position="184"/>
        <end position="196"/>
    </location>
</feature>
<dbReference type="SUPFAM" id="SSF52540">
    <property type="entry name" value="P-loop containing nucleoside triphosphate hydrolases"/>
    <property type="match status" value="1"/>
</dbReference>
<reference evidence="5" key="3">
    <citation type="submission" date="2025-08" db="UniProtKB">
        <authorList>
            <consortium name="RefSeq"/>
        </authorList>
    </citation>
    <scope>IDENTIFICATION</scope>
    <source>
        <strain evidence="5">NI907</strain>
    </source>
</reference>
<dbReference type="GO" id="GO:0003824">
    <property type="term" value="F:catalytic activity"/>
    <property type="evidence" value="ECO:0007669"/>
    <property type="project" value="InterPro"/>
</dbReference>
<dbReference type="AlphaFoldDB" id="A0A6P8B2G5"/>
<dbReference type="InterPro" id="IPR056884">
    <property type="entry name" value="NPHP3-like_N"/>
</dbReference>
<evidence type="ECO:0000313" key="4">
    <source>
        <dbReference type="Proteomes" id="UP000515153"/>
    </source>
</evidence>
<gene>
    <name evidence="5" type="ORF">PgNI_07825</name>
</gene>
<dbReference type="Gene3D" id="3.40.50.300">
    <property type="entry name" value="P-loop containing nucleotide triphosphate hydrolases"/>
    <property type="match status" value="1"/>
</dbReference>
<proteinExistence type="predicted"/>